<dbReference type="EMBL" id="VXOY01000026">
    <property type="protein sequence ID" value="MYE38461.1"/>
    <property type="molecule type" value="Genomic_DNA"/>
</dbReference>
<dbReference type="Proteomes" id="UP000449092">
    <property type="component" value="Unassembled WGS sequence"/>
</dbReference>
<dbReference type="Pfam" id="PF01541">
    <property type="entry name" value="GIY-YIG"/>
    <property type="match status" value="1"/>
</dbReference>
<name>A0A845DEM2_9BACT</name>
<protein>
    <submittedName>
        <fullName evidence="2">GIY-YIG nuclease family protein</fullName>
    </submittedName>
</protein>
<feature type="domain" description="GIY-YIG" evidence="1">
    <location>
        <begin position="1"/>
        <end position="86"/>
    </location>
</feature>
<dbReference type="InterPro" id="IPR000305">
    <property type="entry name" value="GIY-YIG_endonuc"/>
</dbReference>
<organism evidence="2 3">
    <name type="scientific">Candidatus Spechtbacteria bacterium SB0662_bin_43</name>
    <dbReference type="NCBI Taxonomy" id="2604897"/>
    <lineage>
        <taxon>Bacteria</taxon>
        <taxon>Candidatus Spechtiibacteriota</taxon>
    </lineage>
</organism>
<accession>A0A845DEM2</accession>
<reference evidence="2 3" key="1">
    <citation type="submission" date="2019-09" db="EMBL/GenBank/DDBJ databases">
        <title>Characterisation of the sponge microbiome using genome-centric metagenomics.</title>
        <authorList>
            <person name="Engelberts J.P."/>
            <person name="Robbins S.J."/>
            <person name="De Goeij J.M."/>
            <person name="Aranda M."/>
            <person name="Bell S.C."/>
            <person name="Webster N.S."/>
        </authorList>
    </citation>
    <scope>NUCLEOTIDE SEQUENCE [LARGE SCALE GENOMIC DNA]</scope>
    <source>
        <strain evidence="2">SB0662_bin_43</strain>
    </source>
</reference>
<dbReference type="Gene3D" id="3.40.1440.10">
    <property type="entry name" value="GIY-YIG endonuclease"/>
    <property type="match status" value="1"/>
</dbReference>
<dbReference type="PROSITE" id="PS50164">
    <property type="entry name" value="GIY_YIG"/>
    <property type="match status" value="1"/>
</dbReference>
<dbReference type="SMART" id="SM00465">
    <property type="entry name" value="GIYc"/>
    <property type="match status" value="1"/>
</dbReference>
<sequence length="88" mass="10070">MTKVYKISNSITSKLYIGITDKELPDRLKEHSSTNETLIGRAIQQYGVLKFSINLIDLCSTRAEAKKKESEYIHLYNTLDPNGYNEKS</sequence>
<evidence type="ECO:0000313" key="3">
    <source>
        <dbReference type="Proteomes" id="UP000449092"/>
    </source>
</evidence>
<dbReference type="SUPFAM" id="SSF82771">
    <property type="entry name" value="GIY-YIG endonuclease"/>
    <property type="match status" value="1"/>
</dbReference>
<comment type="caution">
    <text evidence="2">The sequence shown here is derived from an EMBL/GenBank/DDBJ whole genome shotgun (WGS) entry which is preliminary data.</text>
</comment>
<gene>
    <name evidence="2" type="ORF">F4X82_03010</name>
</gene>
<evidence type="ECO:0000259" key="1">
    <source>
        <dbReference type="PROSITE" id="PS50164"/>
    </source>
</evidence>
<proteinExistence type="predicted"/>
<evidence type="ECO:0000313" key="2">
    <source>
        <dbReference type="EMBL" id="MYE38461.1"/>
    </source>
</evidence>
<dbReference type="CDD" id="cd10443">
    <property type="entry name" value="GIY-YIG_HE_Tlr8p_PBC-V_like"/>
    <property type="match status" value="1"/>
</dbReference>
<dbReference type="AlphaFoldDB" id="A0A845DEM2"/>
<dbReference type="InterPro" id="IPR035901">
    <property type="entry name" value="GIY-YIG_endonuc_sf"/>
</dbReference>